<dbReference type="InterPro" id="IPR036779">
    <property type="entry name" value="LysM_dom_sf"/>
</dbReference>
<evidence type="ECO:0000313" key="2">
    <source>
        <dbReference type="EMBL" id="MFC0844259.1"/>
    </source>
</evidence>
<dbReference type="RefSeq" id="WP_394318384.1">
    <property type="nucleotide sequence ID" value="NZ_JBHMQV010000009.1"/>
</dbReference>
<name>A0ABV6TEN1_9ACTN</name>
<evidence type="ECO:0000313" key="3">
    <source>
        <dbReference type="Proteomes" id="UP001589887"/>
    </source>
</evidence>
<dbReference type="Gene3D" id="3.10.350.10">
    <property type="entry name" value="LysM domain"/>
    <property type="match status" value="1"/>
</dbReference>
<dbReference type="InterPro" id="IPR052196">
    <property type="entry name" value="Bact_Kbp"/>
</dbReference>
<dbReference type="Pfam" id="PF10648">
    <property type="entry name" value="Gmad2"/>
    <property type="match status" value="1"/>
</dbReference>
<dbReference type="PROSITE" id="PS51782">
    <property type="entry name" value="LYSM"/>
    <property type="match status" value="1"/>
</dbReference>
<protein>
    <submittedName>
        <fullName evidence="2">Gmad2 immunoglobulin-like domain-containing protein</fullName>
    </submittedName>
</protein>
<reference evidence="2 3" key="1">
    <citation type="submission" date="2024-09" db="EMBL/GenBank/DDBJ databases">
        <authorList>
            <person name="Sun Q."/>
            <person name="Mori K."/>
        </authorList>
    </citation>
    <scope>NUCLEOTIDE SEQUENCE [LARGE SCALE GENOMIC DNA]</scope>
    <source>
        <strain evidence="2 3">JCM 4557</strain>
    </source>
</reference>
<dbReference type="EMBL" id="JBHMQV010000009">
    <property type="protein sequence ID" value="MFC0844259.1"/>
    <property type="molecule type" value="Genomic_DNA"/>
</dbReference>
<dbReference type="InterPro" id="IPR018911">
    <property type="entry name" value="Gmad2_Ig-like_dom"/>
</dbReference>
<dbReference type="Pfam" id="PF01476">
    <property type="entry name" value="LysM"/>
    <property type="match status" value="1"/>
</dbReference>
<dbReference type="CDD" id="cd00118">
    <property type="entry name" value="LysM"/>
    <property type="match status" value="1"/>
</dbReference>
<comment type="caution">
    <text evidence="2">The sequence shown here is derived from an EMBL/GenBank/DDBJ whole genome shotgun (WGS) entry which is preliminary data.</text>
</comment>
<proteinExistence type="predicted"/>
<dbReference type="PANTHER" id="PTHR34700:SF8">
    <property type="entry name" value="POTASSIUM BINDING PROTEIN KBP"/>
    <property type="match status" value="1"/>
</dbReference>
<dbReference type="SMART" id="SM00257">
    <property type="entry name" value="LysM"/>
    <property type="match status" value="1"/>
</dbReference>
<evidence type="ECO:0000259" key="1">
    <source>
        <dbReference type="PROSITE" id="PS51782"/>
    </source>
</evidence>
<gene>
    <name evidence="2" type="ORF">ACFH04_11160</name>
</gene>
<dbReference type="InterPro" id="IPR018392">
    <property type="entry name" value="LysM"/>
</dbReference>
<dbReference type="PANTHER" id="PTHR34700">
    <property type="entry name" value="POTASSIUM BINDING PROTEIN KBP"/>
    <property type="match status" value="1"/>
</dbReference>
<sequence length="164" mass="17587">MTNRLDQPRTHLDLVGNPIHIGGIATGFEATLEYRIGDGHHQLTGTFTAGGGTGEHGQFHIAVDIGHTTFQTDRLLVQVFEASARDGGDINVVTVPVIYGPRIVPGYYGYREHKVVKGDTLSAIAKSAYGDASLYSRIVRANPAQISDPDKIVPGQVLRIPIGS</sequence>
<feature type="domain" description="LysM" evidence="1">
    <location>
        <begin position="111"/>
        <end position="160"/>
    </location>
</feature>
<organism evidence="2 3">
    <name type="scientific">Streptomyces noboritoensis</name>
    <dbReference type="NCBI Taxonomy" id="67337"/>
    <lineage>
        <taxon>Bacteria</taxon>
        <taxon>Bacillati</taxon>
        <taxon>Actinomycetota</taxon>
        <taxon>Actinomycetes</taxon>
        <taxon>Kitasatosporales</taxon>
        <taxon>Streptomycetaceae</taxon>
        <taxon>Streptomyces</taxon>
    </lineage>
</organism>
<accession>A0ABV6TEN1</accession>
<dbReference type="Proteomes" id="UP001589887">
    <property type="component" value="Unassembled WGS sequence"/>
</dbReference>
<keyword evidence="3" id="KW-1185">Reference proteome</keyword>
<dbReference type="SUPFAM" id="SSF54106">
    <property type="entry name" value="LysM domain"/>
    <property type="match status" value="1"/>
</dbReference>